<comment type="caution">
    <text evidence="2">The sequence shown here is derived from an EMBL/GenBank/DDBJ whole genome shotgun (WGS) entry which is preliminary data.</text>
</comment>
<evidence type="ECO:0000313" key="2">
    <source>
        <dbReference type="EMBL" id="MBC1302016.1"/>
    </source>
</evidence>
<accession>A0ABR6S6J9</accession>
<feature type="transmembrane region" description="Helical" evidence="1">
    <location>
        <begin position="27"/>
        <end position="51"/>
    </location>
</feature>
<keyword evidence="1" id="KW-1133">Transmembrane helix</keyword>
<dbReference type="Proteomes" id="UP000570851">
    <property type="component" value="Unassembled WGS sequence"/>
</dbReference>
<protein>
    <submittedName>
        <fullName evidence="2">Uncharacterized protein</fullName>
    </submittedName>
</protein>
<reference evidence="2 3" key="1">
    <citation type="submission" date="2019-11" db="EMBL/GenBank/DDBJ databases">
        <title>Comparison of genomes from free-living endosymbiotic cyanobacteria isolated from Azolla.</title>
        <authorList>
            <person name="Thiel T."/>
            <person name="Pratte B."/>
        </authorList>
    </citation>
    <scope>NUCLEOTIDE SEQUENCE [LARGE SCALE GENOMIC DNA]</scope>
    <source>
        <strain evidence="2 3">N2B</strain>
    </source>
</reference>
<keyword evidence="3" id="KW-1185">Reference proteome</keyword>
<keyword evidence="1" id="KW-0472">Membrane</keyword>
<evidence type="ECO:0000256" key="1">
    <source>
        <dbReference type="SAM" id="Phobius"/>
    </source>
</evidence>
<proteinExistence type="predicted"/>
<name>A0ABR6S6J9_ANAVA</name>
<gene>
    <name evidence="2" type="ORF">GNE12_08810</name>
</gene>
<dbReference type="EMBL" id="JACKZP010000024">
    <property type="protein sequence ID" value="MBC1302016.1"/>
    <property type="molecule type" value="Genomic_DNA"/>
</dbReference>
<sequence>MTSINSKSPKIFRQTKQNKKLPTLSNLLYIGLTITILLCTYATATALYPFLISCLSAASGSKFESTAIPWLHSKSECEYTGRYWRDNQCWDSEHQPMF</sequence>
<organism evidence="2 3">
    <name type="scientific">Trichormus variabilis N2B</name>
    <dbReference type="NCBI Taxonomy" id="2681315"/>
    <lineage>
        <taxon>Bacteria</taxon>
        <taxon>Bacillati</taxon>
        <taxon>Cyanobacteriota</taxon>
        <taxon>Cyanophyceae</taxon>
        <taxon>Nostocales</taxon>
        <taxon>Nostocaceae</taxon>
        <taxon>Trichormus</taxon>
    </lineage>
</organism>
<keyword evidence="1" id="KW-0812">Transmembrane</keyword>
<evidence type="ECO:0000313" key="3">
    <source>
        <dbReference type="Proteomes" id="UP000570851"/>
    </source>
</evidence>